<feature type="binding site" evidence="8">
    <location>
        <position position="343"/>
    </location>
    <ligand>
        <name>ATP</name>
        <dbReference type="ChEBI" id="CHEBI:30616"/>
    </ligand>
</feature>
<dbReference type="AlphaFoldDB" id="A0AAW1Y6T6"/>
<dbReference type="SUPFAM" id="SSF55874">
    <property type="entry name" value="ATPase domain of HSP90 chaperone/DNA topoisomerase II/histidine kinase"/>
    <property type="match status" value="1"/>
</dbReference>
<dbReference type="PANTHER" id="PTHR11528">
    <property type="entry name" value="HEAT SHOCK PROTEIN 90 FAMILY MEMBER"/>
    <property type="match status" value="1"/>
</dbReference>
<evidence type="ECO:0000256" key="4">
    <source>
        <dbReference type="ARBA" id="ARBA00022741"/>
    </source>
</evidence>
<dbReference type="GO" id="GO:0016887">
    <property type="term" value="F:ATP hydrolysis activity"/>
    <property type="evidence" value="ECO:0007669"/>
    <property type="project" value="InterPro"/>
</dbReference>
<dbReference type="FunFam" id="3.30.565.10:FF:000012">
    <property type="entry name" value="Heat shock cognate protein"/>
    <property type="match status" value="1"/>
</dbReference>
<keyword evidence="12" id="KW-1185">Reference proteome</keyword>
<evidence type="ECO:0000256" key="5">
    <source>
        <dbReference type="ARBA" id="ARBA00022840"/>
    </source>
</evidence>
<feature type="binding site" evidence="8">
    <location>
        <position position="85"/>
    </location>
    <ligand>
        <name>ATP</name>
        <dbReference type="ChEBI" id="CHEBI:30616"/>
    </ligand>
</feature>
<evidence type="ECO:0000256" key="7">
    <source>
        <dbReference type="ARBA" id="ARBA00023186"/>
    </source>
</evidence>
<dbReference type="HAMAP" id="MF_00505">
    <property type="entry name" value="HSP90"/>
    <property type="match status" value="1"/>
</dbReference>
<evidence type="ECO:0000256" key="3">
    <source>
        <dbReference type="ARBA" id="ARBA00022490"/>
    </source>
</evidence>
<dbReference type="GO" id="GO:0051082">
    <property type="term" value="F:unfolded protein binding"/>
    <property type="evidence" value="ECO:0007669"/>
    <property type="project" value="InterPro"/>
</dbReference>
<dbReference type="Pfam" id="PF13589">
    <property type="entry name" value="HATPase_c_3"/>
    <property type="match status" value="1"/>
</dbReference>
<dbReference type="PIRSF" id="PIRSF002583">
    <property type="entry name" value="Hsp90"/>
    <property type="match status" value="1"/>
</dbReference>
<comment type="subcellular location">
    <subcellularLocation>
        <location evidence="1">Cytoplasm</location>
    </subcellularLocation>
</comment>
<evidence type="ECO:0000256" key="2">
    <source>
        <dbReference type="ARBA" id="ARBA00008239"/>
    </source>
</evidence>
<dbReference type="SMART" id="SM00387">
    <property type="entry name" value="HATPase_c"/>
    <property type="match status" value="1"/>
</dbReference>
<feature type="binding site" evidence="8">
    <location>
        <position position="90"/>
    </location>
    <ligand>
        <name>ATP</name>
        <dbReference type="ChEBI" id="CHEBI:30616"/>
    </ligand>
</feature>
<evidence type="ECO:0000259" key="10">
    <source>
        <dbReference type="SMART" id="SM00387"/>
    </source>
</evidence>
<dbReference type="Gene3D" id="3.30.565.10">
    <property type="entry name" value="Histidine kinase-like ATPase, C-terminal domain"/>
    <property type="match status" value="1"/>
</dbReference>
<dbReference type="SUPFAM" id="SSF54211">
    <property type="entry name" value="Ribosomal protein S5 domain 2-like"/>
    <property type="match status" value="1"/>
</dbReference>
<feature type="region of interest" description="Disordered" evidence="9">
    <location>
        <begin position="595"/>
        <end position="620"/>
    </location>
</feature>
<keyword evidence="7" id="KW-0143">Chaperone</keyword>
<dbReference type="Proteomes" id="UP001457282">
    <property type="component" value="Unassembled WGS sequence"/>
</dbReference>
<evidence type="ECO:0000256" key="9">
    <source>
        <dbReference type="SAM" id="MobiDB-lite"/>
    </source>
</evidence>
<evidence type="ECO:0000256" key="8">
    <source>
        <dbReference type="PIRSR" id="PIRSR002583-1"/>
    </source>
</evidence>
<gene>
    <name evidence="11" type="ORF">M0R45_009367</name>
</gene>
<dbReference type="InterPro" id="IPR036890">
    <property type="entry name" value="HATPase_C_sf"/>
</dbReference>
<dbReference type="InterPro" id="IPR020575">
    <property type="entry name" value="Hsp90_N"/>
</dbReference>
<feature type="domain" description="Histidine kinase/HSP90-like ATPase" evidence="10">
    <location>
        <begin position="32"/>
        <end position="188"/>
    </location>
</feature>
<dbReference type="SUPFAM" id="SSF110942">
    <property type="entry name" value="HSP90 C-terminal domain"/>
    <property type="match status" value="1"/>
</dbReference>
<evidence type="ECO:0000256" key="6">
    <source>
        <dbReference type="ARBA" id="ARBA00023016"/>
    </source>
</evidence>
<proteinExistence type="inferred from homology"/>
<dbReference type="GO" id="GO:0005524">
    <property type="term" value="F:ATP binding"/>
    <property type="evidence" value="ECO:0007669"/>
    <property type="project" value="UniProtKB-KW"/>
</dbReference>
<feature type="binding site" evidence="8">
    <location>
        <position position="98"/>
    </location>
    <ligand>
        <name>ATP</name>
        <dbReference type="ChEBI" id="CHEBI:30616"/>
    </ligand>
</feature>
<reference evidence="11 12" key="1">
    <citation type="journal article" date="2023" name="G3 (Bethesda)">
        <title>A chromosome-length genome assembly and annotation of blackberry (Rubus argutus, cv. 'Hillquist').</title>
        <authorList>
            <person name="Bruna T."/>
            <person name="Aryal R."/>
            <person name="Dudchenko O."/>
            <person name="Sargent D.J."/>
            <person name="Mead D."/>
            <person name="Buti M."/>
            <person name="Cavallini A."/>
            <person name="Hytonen T."/>
            <person name="Andres J."/>
            <person name="Pham M."/>
            <person name="Weisz D."/>
            <person name="Mascagni F."/>
            <person name="Usai G."/>
            <person name="Natali L."/>
            <person name="Bassil N."/>
            <person name="Fernandez G.E."/>
            <person name="Lomsadze A."/>
            <person name="Armour M."/>
            <person name="Olukolu B."/>
            <person name="Poorten T."/>
            <person name="Britton C."/>
            <person name="Davik J."/>
            <person name="Ashrafi H."/>
            <person name="Aiden E.L."/>
            <person name="Borodovsky M."/>
            <person name="Worthington M."/>
        </authorList>
    </citation>
    <scope>NUCLEOTIDE SEQUENCE [LARGE SCALE GENOMIC DNA]</scope>
    <source>
        <strain evidence="11">PI 553951</strain>
    </source>
</reference>
<dbReference type="Gene3D" id="3.40.50.11260">
    <property type="match status" value="1"/>
</dbReference>
<dbReference type="FunFam" id="3.40.50.11260:FF:000001">
    <property type="entry name" value="Heat shock protein 90 alpha"/>
    <property type="match status" value="1"/>
</dbReference>
<feature type="binding site" evidence="8">
    <location>
        <position position="43"/>
    </location>
    <ligand>
        <name>ATP</name>
        <dbReference type="ChEBI" id="CHEBI:30616"/>
    </ligand>
</feature>
<dbReference type="NCBIfam" id="NF003555">
    <property type="entry name" value="PRK05218.1"/>
    <property type="match status" value="1"/>
</dbReference>
<dbReference type="InterPro" id="IPR020568">
    <property type="entry name" value="Ribosomal_Su5_D2-typ_SF"/>
</dbReference>
<dbReference type="InterPro" id="IPR037196">
    <property type="entry name" value="HSP90_C"/>
</dbReference>
<dbReference type="FunFam" id="3.30.230.80:FF:000001">
    <property type="entry name" value="Heat shock protein 90 alpha"/>
    <property type="match status" value="1"/>
</dbReference>
<dbReference type="Pfam" id="PF00183">
    <property type="entry name" value="HSP90"/>
    <property type="match status" value="2"/>
</dbReference>
<feature type="compositionally biased region" description="Acidic residues" evidence="9">
    <location>
        <begin position="595"/>
        <end position="611"/>
    </location>
</feature>
<dbReference type="GO" id="GO:0140662">
    <property type="term" value="F:ATP-dependent protein folding chaperone"/>
    <property type="evidence" value="ECO:0007669"/>
    <property type="project" value="InterPro"/>
</dbReference>
<comment type="caution">
    <text evidence="11">The sequence shown here is derived from an EMBL/GenBank/DDBJ whole genome shotgun (WGS) entry which is preliminary data.</text>
</comment>
<dbReference type="GO" id="GO:0005737">
    <property type="term" value="C:cytoplasm"/>
    <property type="evidence" value="ECO:0007669"/>
    <property type="project" value="UniProtKB-SubCell"/>
</dbReference>
<feature type="binding site" evidence="8">
    <location>
        <begin position="126"/>
        <end position="131"/>
    </location>
    <ligand>
        <name>ATP</name>
        <dbReference type="ChEBI" id="CHEBI:30616"/>
    </ligand>
</feature>
<dbReference type="InterPro" id="IPR019805">
    <property type="entry name" value="Heat_shock_protein_90_CS"/>
</dbReference>
<dbReference type="CDD" id="cd16927">
    <property type="entry name" value="HATPase_Hsp90-like"/>
    <property type="match status" value="1"/>
</dbReference>
<keyword evidence="4 8" id="KW-0547">Nucleotide-binding</keyword>
<organism evidence="11 12">
    <name type="scientific">Rubus argutus</name>
    <name type="common">Southern blackberry</name>
    <dbReference type="NCBI Taxonomy" id="59490"/>
    <lineage>
        <taxon>Eukaryota</taxon>
        <taxon>Viridiplantae</taxon>
        <taxon>Streptophyta</taxon>
        <taxon>Embryophyta</taxon>
        <taxon>Tracheophyta</taxon>
        <taxon>Spermatophyta</taxon>
        <taxon>Magnoliopsida</taxon>
        <taxon>eudicotyledons</taxon>
        <taxon>Gunneridae</taxon>
        <taxon>Pentapetalae</taxon>
        <taxon>rosids</taxon>
        <taxon>fabids</taxon>
        <taxon>Rosales</taxon>
        <taxon>Rosaceae</taxon>
        <taxon>Rosoideae</taxon>
        <taxon>Rosoideae incertae sedis</taxon>
        <taxon>Rubus</taxon>
    </lineage>
</organism>
<dbReference type="EMBL" id="JBEDUW010000002">
    <property type="protein sequence ID" value="KAK9943770.1"/>
    <property type="molecule type" value="Genomic_DNA"/>
</dbReference>
<protein>
    <recommendedName>
        <fullName evidence="10">Histidine kinase/HSP90-like ATPase domain-containing protein</fullName>
    </recommendedName>
</protein>
<evidence type="ECO:0000256" key="1">
    <source>
        <dbReference type="ARBA" id="ARBA00004496"/>
    </source>
</evidence>
<dbReference type="Gene3D" id="1.20.120.790">
    <property type="entry name" value="Heat shock protein 90, C-terminal domain"/>
    <property type="match status" value="1"/>
</dbReference>
<feature type="binding site" evidence="8">
    <location>
        <begin position="105"/>
        <end position="106"/>
    </location>
    <ligand>
        <name>ATP</name>
        <dbReference type="ChEBI" id="CHEBI:30616"/>
    </ligand>
</feature>
<name>A0AAW1Y6T6_RUBAR</name>
<accession>A0AAW1Y6T6</accession>
<dbReference type="InterPro" id="IPR001404">
    <property type="entry name" value="Hsp90_fam"/>
</dbReference>
<sequence length="620" mass="71322">MADVQVADAETFTFQAEINQLLSLIINTFYSNKEIFLRELISNSSDALDKIRFESLTDKSKLDAQPELFIRLVPDKVNKTLSIIDSGIGMTKADLVNNLGTIARSGTKEFMEALHSGVSDVSMIGQFGVGFYSAYLVAEKVIVTTKHNDDEQYIWESQAGGSFTVTRDVNGEPLGRGTKITLFLKEDQLEYLEERRIKDLVKKHSEFISYPIYLWTEKTTEKEISDDDEEPRKKRKEQLRKLMRTRRKKQRKKKIKESLTNDWEEHLAVKHFSVQGQLEFKAILFVPKRAPFDLFDTSKKMNNLKLYVRRVFIMDNCEELIPEYLGFIKGVVDSDDLPLNISREMLQQNKILKVIRKNLVKKCIKMFNEIAENKEDYTKLYEAFSKNLKLGIHEDSQNRAKLADLLRYHSTKSGEDLTSLKDYVTRMKEGQKDIYYITGESKKAVENSPFLERLKKKGYEVLFMVDAIDEYAVGQLKEYDGKKLVSATKEGLKLDDETEEEKHKREEKKKSFENLCKTIKDILGDRIEKVVVSDRIVDSPCCLVTGEYGWTANMERIMKGQALRDNSMGSLDDPNTFAARINRMLKLGLIIDEDETAGEDADMPALEDDGAEESKMEEVD</sequence>
<dbReference type="Gene3D" id="3.30.230.80">
    <property type="match status" value="1"/>
</dbReference>
<keyword evidence="6" id="KW-0346">Stress response</keyword>
<dbReference type="PRINTS" id="PR00775">
    <property type="entry name" value="HEATSHOCK90"/>
</dbReference>
<keyword evidence="3" id="KW-0963">Cytoplasm</keyword>
<evidence type="ECO:0000313" key="11">
    <source>
        <dbReference type="EMBL" id="KAK9943770.1"/>
    </source>
</evidence>
<comment type="similarity">
    <text evidence="2">Belongs to the heat shock protein 90 family.</text>
</comment>
<feature type="binding site" evidence="8">
    <location>
        <position position="178"/>
    </location>
    <ligand>
        <name>ATP</name>
        <dbReference type="ChEBI" id="CHEBI:30616"/>
    </ligand>
</feature>
<evidence type="ECO:0000313" key="12">
    <source>
        <dbReference type="Proteomes" id="UP001457282"/>
    </source>
</evidence>
<feature type="binding site" evidence="8">
    <location>
        <position position="39"/>
    </location>
    <ligand>
        <name>ATP</name>
        <dbReference type="ChEBI" id="CHEBI:30616"/>
    </ligand>
</feature>
<keyword evidence="5 8" id="KW-0067">ATP-binding</keyword>
<dbReference type="PROSITE" id="PS00298">
    <property type="entry name" value="HSP90"/>
    <property type="match status" value="1"/>
</dbReference>
<dbReference type="InterPro" id="IPR003594">
    <property type="entry name" value="HATPase_dom"/>
</dbReference>